<gene>
    <name evidence="1" type="ORF">ACMD2_27146</name>
</gene>
<protein>
    <submittedName>
        <fullName evidence="1">Uncharacterized protein</fullName>
    </submittedName>
</protein>
<sequence length="47" mass="5263">MLCERSANWLVRMKDEQLMFDSGGQSSVKAAPGRECAVVNLEFKKVC</sequence>
<feature type="non-terminal residue" evidence="1">
    <location>
        <position position="47"/>
    </location>
</feature>
<organism evidence="1 2">
    <name type="scientific">Ananas comosus</name>
    <name type="common">Pineapple</name>
    <name type="synonym">Ananas ananas</name>
    <dbReference type="NCBI Taxonomy" id="4615"/>
    <lineage>
        <taxon>Eukaryota</taxon>
        <taxon>Viridiplantae</taxon>
        <taxon>Streptophyta</taxon>
        <taxon>Embryophyta</taxon>
        <taxon>Tracheophyta</taxon>
        <taxon>Spermatophyta</taxon>
        <taxon>Magnoliopsida</taxon>
        <taxon>Liliopsida</taxon>
        <taxon>Poales</taxon>
        <taxon>Bromeliaceae</taxon>
        <taxon>Bromelioideae</taxon>
        <taxon>Ananas</taxon>
    </lineage>
</organism>
<name>A0A199VNP9_ANACO</name>
<comment type="caution">
    <text evidence="1">The sequence shown here is derived from an EMBL/GenBank/DDBJ whole genome shotgun (WGS) entry which is preliminary data.</text>
</comment>
<evidence type="ECO:0000313" key="2">
    <source>
        <dbReference type="Proteomes" id="UP000092600"/>
    </source>
</evidence>
<reference evidence="1 2" key="1">
    <citation type="journal article" date="2016" name="DNA Res.">
        <title>The draft genome of MD-2 pineapple using hybrid error correction of long reads.</title>
        <authorList>
            <person name="Redwan R.M."/>
            <person name="Saidin A."/>
            <person name="Kumar S.V."/>
        </authorList>
    </citation>
    <scope>NUCLEOTIDE SEQUENCE [LARGE SCALE GENOMIC DNA]</scope>
    <source>
        <strain evidence="2">cv. MD2</strain>
        <tissue evidence="1">Leaf</tissue>
    </source>
</reference>
<evidence type="ECO:0000313" key="1">
    <source>
        <dbReference type="EMBL" id="OAY78674.1"/>
    </source>
</evidence>
<dbReference type="EMBL" id="LSRQ01001223">
    <property type="protein sequence ID" value="OAY78674.1"/>
    <property type="molecule type" value="Genomic_DNA"/>
</dbReference>
<dbReference type="AlphaFoldDB" id="A0A199VNP9"/>
<proteinExistence type="predicted"/>
<accession>A0A199VNP9</accession>
<dbReference type="Proteomes" id="UP000092600">
    <property type="component" value="Unassembled WGS sequence"/>
</dbReference>